<protein>
    <submittedName>
        <fullName evidence="1">Uncharacterized protein</fullName>
    </submittedName>
</protein>
<name>A0A974CWD9_XENLA</name>
<dbReference type="EMBL" id="CM004474">
    <property type="protein sequence ID" value="OCT79992.1"/>
    <property type="molecule type" value="Genomic_DNA"/>
</dbReference>
<accession>A0A974CWD9</accession>
<sequence length="103" mass="12056">MCSKLFIYHIKRAHYRIDNAITRHKILLHYVKSIFNKLHFMEYGNTYDLYLFCKGGCKWHFTIYVISTGVSISNPFTQDFCYANIALRECAGTTGVFTIETQL</sequence>
<organism evidence="1 2">
    <name type="scientific">Xenopus laevis</name>
    <name type="common">African clawed frog</name>
    <dbReference type="NCBI Taxonomy" id="8355"/>
    <lineage>
        <taxon>Eukaryota</taxon>
        <taxon>Metazoa</taxon>
        <taxon>Chordata</taxon>
        <taxon>Craniata</taxon>
        <taxon>Vertebrata</taxon>
        <taxon>Euteleostomi</taxon>
        <taxon>Amphibia</taxon>
        <taxon>Batrachia</taxon>
        <taxon>Anura</taxon>
        <taxon>Pipoidea</taxon>
        <taxon>Pipidae</taxon>
        <taxon>Xenopodinae</taxon>
        <taxon>Xenopus</taxon>
        <taxon>Xenopus</taxon>
    </lineage>
</organism>
<dbReference type="AlphaFoldDB" id="A0A974CWD9"/>
<reference evidence="2" key="1">
    <citation type="journal article" date="2016" name="Nature">
        <title>Genome evolution in the allotetraploid frog Xenopus laevis.</title>
        <authorList>
            <person name="Session A.M."/>
            <person name="Uno Y."/>
            <person name="Kwon T."/>
            <person name="Chapman J.A."/>
            <person name="Toyoda A."/>
            <person name="Takahashi S."/>
            <person name="Fukui A."/>
            <person name="Hikosaka A."/>
            <person name="Suzuki A."/>
            <person name="Kondo M."/>
            <person name="van Heeringen S.J."/>
            <person name="Quigley I."/>
            <person name="Heinz S."/>
            <person name="Ogino H."/>
            <person name="Ochi H."/>
            <person name="Hellsten U."/>
            <person name="Lyons J.B."/>
            <person name="Simakov O."/>
            <person name="Putnam N."/>
            <person name="Stites J."/>
            <person name="Kuroki Y."/>
            <person name="Tanaka T."/>
            <person name="Michiue T."/>
            <person name="Watanabe M."/>
            <person name="Bogdanovic O."/>
            <person name="Lister R."/>
            <person name="Georgiou G."/>
            <person name="Paranjpe S.S."/>
            <person name="van Kruijsbergen I."/>
            <person name="Shu S."/>
            <person name="Carlson J."/>
            <person name="Kinoshita T."/>
            <person name="Ohta Y."/>
            <person name="Mawaribuchi S."/>
            <person name="Jenkins J."/>
            <person name="Grimwood J."/>
            <person name="Schmutz J."/>
            <person name="Mitros T."/>
            <person name="Mozaffari S.V."/>
            <person name="Suzuki Y."/>
            <person name="Haramoto Y."/>
            <person name="Yamamoto T.S."/>
            <person name="Takagi C."/>
            <person name="Heald R."/>
            <person name="Miller K."/>
            <person name="Haudenschild C."/>
            <person name="Kitzman J."/>
            <person name="Nakayama T."/>
            <person name="Izutsu Y."/>
            <person name="Robert J."/>
            <person name="Fortriede J."/>
            <person name="Burns K."/>
            <person name="Lotay V."/>
            <person name="Karimi K."/>
            <person name="Yasuoka Y."/>
            <person name="Dichmann D.S."/>
            <person name="Flajnik M.F."/>
            <person name="Houston D.W."/>
            <person name="Shendure J."/>
            <person name="DuPasquier L."/>
            <person name="Vize P.D."/>
            <person name="Zorn A.M."/>
            <person name="Ito M."/>
            <person name="Marcotte E.M."/>
            <person name="Wallingford J.B."/>
            <person name="Ito Y."/>
            <person name="Asashima M."/>
            <person name="Ueno N."/>
            <person name="Matsuda Y."/>
            <person name="Veenstra G.J."/>
            <person name="Fujiyama A."/>
            <person name="Harland R.M."/>
            <person name="Taira M."/>
            <person name="Rokhsar D.S."/>
        </authorList>
    </citation>
    <scope>NUCLEOTIDE SEQUENCE [LARGE SCALE GENOMIC DNA]</scope>
    <source>
        <strain evidence="2">J</strain>
    </source>
</reference>
<gene>
    <name evidence="1" type="ORF">XELAEV_18026807mg</name>
</gene>
<evidence type="ECO:0000313" key="1">
    <source>
        <dbReference type="EMBL" id="OCT79992.1"/>
    </source>
</evidence>
<evidence type="ECO:0000313" key="2">
    <source>
        <dbReference type="Proteomes" id="UP000694892"/>
    </source>
</evidence>
<dbReference type="Proteomes" id="UP000694892">
    <property type="component" value="Chromosome 5L"/>
</dbReference>
<proteinExistence type="predicted"/>